<protein>
    <submittedName>
        <fullName evidence="4">Exopolyphosphatase/guanosine-5'-triphosphate, 3'-diphosphate pyrophosphatase</fullName>
        <ecNumber evidence="4">3.6.1.11</ecNumber>
        <ecNumber evidence="4">3.6.1.40</ecNumber>
    </submittedName>
</protein>
<gene>
    <name evidence="4" type="ORF">HNQ51_001593</name>
</gene>
<accession>A0A840S743</accession>
<evidence type="ECO:0000259" key="2">
    <source>
        <dbReference type="Pfam" id="PF02541"/>
    </source>
</evidence>
<dbReference type="PANTHER" id="PTHR30005:SF0">
    <property type="entry name" value="RETROGRADE REGULATION PROTEIN 2"/>
    <property type="match status" value="1"/>
</dbReference>
<dbReference type="Pfam" id="PF02541">
    <property type="entry name" value="Ppx-GppA"/>
    <property type="match status" value="1"/>
</dbReference>
<dbReference type="SUPFAM" id="SSF53067">
    <property type="entry name" value="Actin-like ATPase domain"/>
    <property type="match status" value="2"/>
</dbReference>
<dbReference type="InterPro" id="IPR050273">
    <property type="entry name" value="GppA/Ppx_hydrolase"/>
</dbReference>
<reference evidence="4 5" key="1">
    <citation type="submission" date="2020-08" db="EMBL/GenBank/DDBJ databases">
        <title>Genomic Encyclopedia of Type Strains, Phase IV (KMG-IV): sequencing the most valuable type-strain genomes for metagenomic binning, comparative biology and taxonomic classification.</title>
        <authorList>
            <person name="Goeker M."/>
        </authorList>
    </citation>
    <scope>NUCLEOTIDE SEQUENCE [LARGE SCALE GENOMIC DNA]</scope>
    <source>
        <strain evidence="4 5">DSM 23958</strain>
    </source>
</reference>
<dbReference type="RefSeq" id="WP_138856026.1">
    <property type="nucleotide sequence ID" value="NZ_CP040709.1"/>
</dbReference>
<keyword evidence="5" id="KW-1185">Reference proteome</keyword>
<keyword evidence="1 4" id="KW-0378">Hydrolase</keyword>
<dbReference type="FunFam" id="3.30.420.40:FF:000023">
    <property type="entry name" value="Guanosine-5'-triphosphate,3'-diphosphate pyrophosphatase"/>
    <property type="match status" value="1"/>
</dbReference>
<dbReference type="EMBL" id="JACHHO010000002">
    <property type="protein sequence ID" value="MBB5204279.1"/>
    <property type="molecule type" value="Genomic_DNA"/>
</dbReference>
<dbReference type="InterPro" id="IPR003695">
    <property type="entry name" value="Ppx_GppA_N"/>
</dbReference>
<sequence>MLNPTRWGPDALAAIDLGSNSFRLEVARLRSGDYKTLAYWKEPIRLGAGLDANQDLTEAAMARALECLRRFGAELRGFAPERLRAVSTQTLREARNRDAFLVRAQEALGFPIEVISGREEARLIYAGVARLHESQRPRLVIDIGGRSTEIILGQGHQALKVESFQIGSVGLSVRFFADGRLTAEAFRAAQIAAAAELEEAVQLFARPHCQPAWLEVLGSSGTVGAVSQILEESGQTDGRITQDGLRWCIQACIQAGQVATLKLPGLREERRNVVAGGLAILYTLMVMFDIDAIEPARGALRQGLVFDMAERLRVHPQGLGDDPRAGAVLDVQRRFGVDTAQALRVRELARHLHQTLAPRAAREQRLELGWTADLHEIGQQVSHHDHHRHSHYLISHLDLAGFSQNQLRRMGLLVLGQRGGLRKLEAELREDSLLWQVLALRLALLCCHGRETPVRPPLKLKRREREITLTLDPAWVRAHPQTEYLLQQELLQWNKSGLLQLQSA</sequence>
<evidence type="ECO:0000313" key="4">
    <source>
        <dbReference type="EMBL" id="MBB5204279.1"/>
    </source>
</evidence>
<evidence type="ECO:0000313" key="5">
    <source>
        <dbReference type="Proteomes" id="UP000554837"/>
    </source>
</evidence>
<dbReference type="PANTHER" id="PTHR30005">
    <property type="entry name" value="EXOPOLYPHOSPHATASE"/>
    <property type="match status" value="1"/>
</dbReference>
<dbReference type="OrthoDB" id="9793035at2"/>
<dbReference type="InterPro" id="IPR048950">
    <property type="entry name" value="Ppx_GppA_C"/>
</dbReference>
<dbReference type="PIRSF" id="PIRSF001267">
    <property type="entry name" value="Pyrophosphatase_GppA_Ppx"/>
    <property type="match status" value="1"/>
</dbReference>
<comment type="caution">
    <text evidence="4">The sequence shown here is derived from an EMBL/GenBank/DDBJ whole genome shotgun (WGS) entry which is preliminary data.</text>
</comment>
<dbReference type="SUPFAM" id="SSF109604">
    <property type="entry name" value="HD-domain/PDEase-like"/>
    <property type="match status" value="1"/>
</dbReference>
<dbReference type="GO" id="GO:0008894">
    <property type="term" value="F:guanosine-5'-triphosphate,3'-diphosphate diphosphatase activity"/>
    <property type="evidence" value="ECO:0007669"/>
    <property type="project" value="UniProtKB-EC"/>
</dbReference>
<dbReference type="InterPro" id="IPR043129">
    <property type="entry name" value="ATPase_NBD"/>
</dbReference>
<dbReference type="Gene3D" id="3.30.420.150">
    <property type="entry name" value="Exopolyphosphatase. Domain 2"/>
    <property type="match status" value="1"/>
</dbReference>
<dbReference type="AlphaFoldDB" id="A0A840S743"/>
<organism evidence="4 5">
    <name type="scientific">Inhella inkyongensis</name>
    <dbReference type="NCBI Taxonomy" id="392593"/>
    <lineage>
        <taxon>Bacteria</taxon>
        <taxon>Pseudomonadati</taxon>
        <taxon>Pseudomonadota</taxon>
        <taxon>Betaproteobacteria</taxon>
        <taxon>Burkholderiales</taxon>
        <taxon>Sphaerotilaceae</taxon>
        <taxon>Inhella</taxon>
    </lineage>
</organism>
<dbReference type="CDD" id="cd24053">
    <property type="entry name" value="ASKHA_NBD_EcPPX-GppA-like"/>
    <property type="match status" value="1"/>
</dbReference>
<proteinExistence type="predicted"/>
<dbReference type="InterPro" id="IPR030673">
    <property type="entry name" value="PyroPPase_GppA_Ppx"/>
</dbReference>
<evidence type="ECO:0000259" key="3">
    <source>
        <dbReference type="Pfam" id="PF21447"/>
    </source>
</evidence>
<dbReference type="EC" id="3.6.1.40" evidence="4"/>
<feature type="domain" description="Ppx/GppA phosphatase N-terminal" evidence="2">
    <location>
        <begin position="26"/>
        <end position="311"/>
    </location>
</feature>
<dbReference type="GO" id="GO:0004309">
    <property type="term" value="F:exopolyphosphatase activity"/>
    <property type="evidence" value="ECO:0007669"/>
    <property type="project" value="UniProtKB-EC"/>
</dbReference>
<dbReference type="Proteomes" id="UP000554837">
    <property type="component" value="Unassembled WGS sequence"/>
</dbReference>
<evidence type="ECO:0000256" key="1">
    <source>
        <dbReference type="ARBA" id="ARBA00022801"/>
    </source>
</evidence>
<dbReference type="Gene3D" id="3.30.420.40">
    <property type="match status" value="1"/>
</dbReference>
<dbReference type="Gene3D" id="1.10.3210.10">
    <property type="entry name" value="Hypothetical protein af1432"/>
    <property type="match status" value="1"/>
</dbReference>
<name>A0A840S743_9BURK</name>
<dbReference type="EC" id="3.6.1.11" evidence="4"/>
<feature type="domain" description="Ppx/GppA phosphatase C-terminal" evidence="3">
    <location>
        <begin position="324"/>
        <end position="489"/>
    </location>
</feature>
<dbReference type="Pfam" id="PF21447">
    <property type="entry name" value="Ppx-GppA_III"/>
    <property type="match status" value="1"/>
</dbReference>